<accession>A0A6A7A589</accession>
<dbReference type="PANTHER" id="PTHR43845:SF1">
    <property type="entry name" value="BLR5969 PROTEIN"/>
    <property type="match status" value="1"/>
</dbReference>
<dbReference type="InterPro" id="IPR042099">
    <property type="entry name" value="ANL_N_sf"/>
</dbReference>
<keyword evidence="2" id="KW-1185">Reference proteome</keyword>
<protein>
    <recommendedName>
        <fullName evidence="3">AMP-dependent synthetase/ligase domain-containing protein</fullName>
    </recommendedName>
</protein>
<dbReference type="OrthoDB" id="10047078at2759"/>
<sequence>MVSGDTFTLADILAIANIHPFYACNVKYPPDADTIRMARERASEDTAELDLKSQPALWRSTLYSTINRLMEDTNPENGFRHGVYTSITGGGSGSRPILFLTDVQENRRARVDFGRFLRRMGLLSNSEWVVTTHTSGELYRSLDLTSECFENAGASVLAAGHIMSPAEVVQLMVIYHATVLSGESSQIVAIVYYISTMPPEERTRFKLDKIIYTSEGLTPSQRSHIYEVLGNIKIYSILGSAEAGPYAVSCPRLIGSHWATASYEDFVFDTRMTRIEILPLSFSEYDSFCKPVADGELGIVAQTSLTRLRNPLVRYITGDVGLLHSLPEDTRAVIHEQDWKYLRVLRLQGRDRRFSFEWDSNYLEFSGLKALMNGPQSGVVLWQAILDKMEPSLEGSIELRVLRSNQSSDAMSEKDLIHRIEIFFHVCPPNRHRFKLVFLEDDRMFKRSTTGRKIVQFVNNYN</sequence>
<proteinExistence type="predicted"/>
<dbReference type="Gene3D" id="3.40.50.12780">
    <property type="entry name" value="N-terminal domain of ligase-like"/>
    <property type="match status" value="1"/>
</dbReference>
<organism evidence="1 2">
    <name type="scientific">Ophiobolus disseminans</name>
    <dbReference type="NCBI Taxonomy" id="1469910"/>
    <lineage>
        <taxon>Eukaryota</taxon>
        <taxon>Fungi</taxon>
        <taxon>Dikarya</taxon>
        <taxon>Ascomycota</taxon>
        <taxon>Pezizomycotina</taxon>
        <taxon>Dothideomycetes</taxon>
        <taxon>Pleosporomycetidae</taxon>
        <taxon>Pleosporales</taxon>
        <taxon>Pleosporineae</taxon>
        <taxon>Phaeosphaeriaceae</taxon>
        <taxon>Ophiobolus</taxon>
    </lineage>
</organism>
<reference evidence="1" key="1">
    <citation type="journal article" date="2020" name="Stud. Mycol.">
        <title>101 Dothideomycetes genomes: a test case for predicting lifestyles and emergence of pathogens.</title>
        <authorList>
            <person name="Haridas S."/>
            <person name="Albert R."/>
            <person name="Binder M."/>
            <person name="Bloem J."/>
            <person name="Labutti K."/>
            <person name="Salamov A."/>
            <person name="Andreopoulos B."/>
            <person name="Baker S."/>
            <person name="Barry K."/>
            <person name="Bills G."/>
            <person name="Bluhm B."/>
            <person name="Cannon C."/>
            <person name="Castanera R."/>
            <person name="Culley D."/>
            <person name="Daum C."/>
            <person name="Ezra D."/>
            <person name="Gonzalez J."/>
            <person name="Henrissat B."/>
            <person name="Kuo A."/>
            <person name="Liang C."/>
            <person name="Lipzen A."/>
            <person name="Lutzoni F."/>
            <person name="Magnuson J."/>
            <person name="Mondo S."/>
            <person name="Nolan M."/>
            <person name="Ohm R."/>
            <person name="Pangilinan J."/>
            <person name="Park H.-J."/>
            <person name="Ramirez L."/>
            <person name="Alfaro M."/>
            <person name="Sun H."/>
            <person name="Tritt A."/>
            <person name="Yoshinaga Y."/>
            <person name="Zwiers L.-H."/>
            <person name="Turgeon B."/>
            <person name="Goodwin S."/>
            <person name="Spatafora J."/>
            <person name="Crous P."/>
            <person name="Grigoriev I."/>
        </authorList>
    </citation>
    <scope>NUCLEOTIDE SEQUENCE</scope>
    <source>
        <strain evidence="1">CBS 113818</strain>
    </source>
</reference>
<name>A0A6A7A589_9PLEO</name>
<evidence type="ECO:0008006" key="3">
    <source>
        <dbReference type="Google" id="ProtNLM"/>
    </source>
</evidence>
<dbReference type="Proteomes" id="UP000799424">
    <property type="component" value="Unassembled WGS sequence"/>
</dbReference>
<gene>
    <name evidence="1" type="ORF">CC86DRAFT_438506</name>
</gene>
<dbReference type="EMBL" id="MU006223">
    <property type="protein sequence ID" value="KAF2827755.1"/>
    <property type="molecule type" value="Genomic_DNA"/>
</dbReference>
<dbReference type="AlphaFoldDB" id="A0A6A7A589"/>
<dbReference type="SUPFAM" id="SSF56801">
    <property type="entry name" value="Acetyl-CoA synthetase-like"/>
    <property type="match status" value="1"/>
</dbReference>
<evidence type="ECO:0000313" key="2">
    <source>
        <dbReference type="Proteomes" id="UP000799424"/>
    </source>
</evidence>
<dbReference type="PANTHER" id="PTHR43845">
    <property type="entry name" value="BLR5969 PROTEIN"/>
    <property type="match status" value="1"/>
</dbReference>
<evidence type="ECO:0000313" key="1">
    <source>
        <dbReference type="EMBL" id="KAF2827755.1"/>
    </source>
</evidence>